<protein>
    <submittedName>
        <fullName evidence="8">Spermidine/putrescine transport system substrate-binding protein</fullName>
    </submittedName>
    <submittedName>
        <fullName evidence="7">Spermidine/putrescine-binding periplasmic protein</fullName>
    </submittedName>
</protein>
<gene>
    <name evidence="7" type="primary">potD</name>
    <name evidence="7" type="ORF">CPRO_29510</name>
    <name evidence="8" type="ORF">SAMN02745151_00436</name>
</gene>
<dbReference type="Proteomes" id="UP000068026">
    <property type="component" value="Chromosome"/>
</dbReference>
<keyword evidence="9" id="KW-1185">Reference proteome</keyword>
<evidence type="ECO:0000313" key="8">
    <source>
        <dbReference type="EMBL" id="SHE33502.1"/>
    </source>
</evidence>
<dbReference type="Pfam" id="PF13416">
    <property type="entry name" value="SBP_bac_8"/>
    <property type="match status" value="1"/>
</dbReference>
<dbReference type="PROSITE" id="PS51257">
    <property type="entry name" value="PROKAR_LIPOPROTEIN"/>
    <property type="match status" value="1"/>
</dbReference>
<feature type="signal peptide" evidence="6">
    <location>
        <begin position="1"/>
        <end position="27"/>
    </location>
</feature>
<evidence type="ECO:0000256" key="3">
    <source>
        <dbReference type="ARBA" id="ARBA00022729"/>
    </source>
</evidence>
<evidence type="ECO:0000256" key="5">
    <source>
        <dbReference type="PIRSR" id="PIRSR019574-1"/>
    </source>
</evidence>
<keyword evidence="2" id="KW-0813">Transport</keyword>
<keyword evidence="4" id="KW-0574">Periplasm</keyword>
<evidence type="ECO:0000256" key="1">
    <source>
        <dbReference type="ARBA" id="ARBA00004418"/>
    </source>
</evidence>
<keyword evidence="3 6" id="KW-0732">Signal</keyword>
<feature type="chain" id="PRO_5044547770" evidence="6">
    <location>
        <begin position="28"/>
        <end position="358"/>
    </location>
</feature>
<evidence type="ECO:0000313" key="9">
    <source>
        <dbReference type="Proteomes" id="UP000068026"/>
    </source>
</evidence>
<dbReference type="PANTHER" id="PTHR30222">
    <property type="entry name" value="SPERMIDINE/PUTRESCINE-BINDING PERIPLASMIC PROTEIN"/>
    <property type="match status" value="1"/>
</dbReference>
<dbReference type="InterPro" id="IPR001188">
    <property type="entry name" value="Sperm_putr-bd"/>
</dbReference>
<dbReference type="GO" id="GO:0042597">
    <property type="term" value="C:periplasmic space"/>
    <property type="evidence" value="ECO:0007669"/>
    <property type="project" value="UniProtKB-SubCell"/>
</dbReference>
<sequence length="358" mass="40031">MKKMIALAVSGALLLSGCGGGSSASDAAEKYGSSTLKLYNWGEYMGANLISDFEKEYGVKVIVEYFDSNEMMYTKLQAGDAYDVLVPSDYMIERLIKENMLQKLDLTKIPNISNLAEGVKHLPYDPDNSYSVPYFWGNVGIVYNHNNVKAADVEKLGYNILQDTTYKGRIYVYDSERDSFMMALKALGYSMNTENESEVQEAYNWLLQMNDTMDPAYVTDEVIDGMINGNKDIAVVYSGDAATILNENEDMSFFLPTEGTNLWSDSMVIPANAENPLLAHEFINYVLTHDASYDNSETVGYPSSNQEVLDEMSGSGGIYAENEAYLPRTDYAKDEVFKDNPVLKQKLAELWIKVKASH</sequence>
<evidence type="ECO:0000313" key="10">
    <source>
        <dbReference type="Proteomes" id="UP000184204"/>
    </source>
</evidence>
<evidence type="ECO:0000256" key="4">
    <source>
        <dbReference type="ARBA" id="ARBA00022764"/>
    </source>
</evidence>
<organism evidence="8 10">
    <name type="scientific">Anaerotignum propionicum DSM 1682</name>
    <dbReference type="NCBI Taxonomy" id="991789"/>
    <lineage>
        <taxon>Bacteria</taxon>
        <taxon>Bacillati</taxon>
        <taxon>Bacillota</taxon>
        <taxon>Clostridia</taxon>
        <taxon>Lachnospirales</taxon>
        <taxon>Anaerotignaceae</taxon>
        <taxon>Anaerotignum</taxon>
    </lineage>
</organism>
<dbReference type="AlphaFoldDB" id="A0A0X8VBE3"/>
<dbReference type="EMBL" id="FQUA01000001">
    <property type="protein sequence ID" value="SHE33502.1"/>
    <property type="molecule type" value="Genomic_DNA"/>
</dbReference>
<dbReference type="KEGG" id="cpro:CPRO_29510"/>
<name>A0A0X8VBE3_ANAPI</name>
<comment type="subcellular location">
    <subcellularLocation>
        <location evidence="1">Periplasm</location>
    </subcellularLocation>
</comment>
<accession>A0A0X8VBE3</accession>
<reference evidence="10" key="4">
    <citation type="submission" date="2016-11" db="EMBL/GenBank/DDBJ databases">
        <authorList>
            <person name="Jaros S."/>
            <person name="Januszkiewicz K."/>
            <person name="Wedrychowicz H."/>
        </authorList>
    </citation>
    <scope>NUCLEOTIDE SEQUENCE [LARGE SCALE GENOMIC DNA]</scope>
    <source>
        <strain evidence="10">DSM 1682</strain>
    </source>
</reference>
<dbReference type="CDD" id="cd13663">
    <property type="entry name" value="PBP2_PotD_PotF_like_2"/>
    <property type="match status" value="1"/>
</dbReference>
<dbReference type="SUPFAM" id="SSF53850">
    <property type="entry name" value="Periplasmic binding protein-like II"/>
    <property type="match status" value="1"/>
</dbReference>
<dbReference type="Proteomes" id="UP000184204">
    <property type="component" value="Unassembled WGS sequence"/>
</dbReference>
<proteinExistence type="predicted"/>
<dbReference type="EMBL" id="CP014223">
    <property type="protein sequence ID" value="AMJ42481.1"/>
    <property type="molecule type" value="Genomic_DNA"/>
</dbReference>
<dbReference type="InterPro" id="IPR006059">
    <property type="entry name" value="SBP"/>
</dbReference>
<dbReference type="PIRSF" id="PIRSF019574">
    <property type="entry name" value="Periplasmic_polyamine_BP"/>
    <property type="match status" value="1"/>
</dbReference>
<evidence type="ECO:0000256" key="2">
    <source>
        <dbReference type="ARBA" id="ARBA00022448"/>
    </source>
</evidence>
<dbReference type="Gene3D" id="3.40.190.10">
    <property type="entry name" value="Periplasmic binding protein-like II"/>
    <property type="match status" value="2"/>
</dbReference>
<dbReference type="RefSeq" id="WP_066053361.1">
    <property type="nucleotide sequence ID" value="NZ_CP014223.1"/>
</dbReference>
<reference evidence="7 9" key="1">
    <citation type="journal article" date="2016" name="Genome Announc.">
        <title>Complete Genome Sequence of the Amino Acid-Fermenting Clostridium propionicum X2 (DSM 1682).</title>
        <authorList>
            <person name="Poehlein A."/>
            <person name="Schlien K."/>
            <person name="Chowdhury N.P."/>
            <person name="Gottschalk G."/>
            <person name="Buckel W."/>
            <person name="Daniel R."/>
        </authorList>
    </citation>
    <scope>NUCLEOTIDE SEQUENCE [LARGE SCALE GENOMIC DNA]</scope>
    <source>
        <strain evidence="7 9">X2</strain>
    </source>
</reference>
<evidence type="ECO:0000313" key="7">
    <source>
        <dbReference type="EMBL" id="AMJ42481.1"/>
    </source>
</evidence>
<reference evidence="8" key="3">
    <citation type="submission" date="2016-11" db="EMBL/GenBank/DDBJ databases">
        <authorList>
            <person name="Varghese N."/>
            <person name="Submissions S."/>
        </authorList>
    </citation>
    <scope>NUCLEOTIDE SEQUENCE</scope>
    <source>
        <strain evidence="8">DSM 1682</strain>
    </source>
</reference>
<feature type="binding site" evidence="5">
    <location>
        <position position="90"/>
    </location>
    <ligand>
        <name>spermidine</name>
        <dbReference type="ChEBI" id="CHEBI:57834"/>
    </ligand>
</feature>
<dbReference type="GO" id="GO:0019808">
    <property type="term" value="F:polyamine binding"/>
    <property type="evidence" value="ECO:0007669"/>
    <property type="project" value="InterPro"/>
</dbReference>
<dbReference type="GO" id="GO:0015846">
    <property type="term" value="P:polyamine transport"/>
    <property type="evidence" value="ECO:0007669"/>
    <property type="project" value="InterPro"/>
</dbReference>
<reference evidence="9" key="2">
    <citation type="submission" date="2016-01" db="EMBL/GenBank/DDBJ databases">
        <authorList>
            <person name="Poehlein A."/>
            <person name="Schlien K."/>
            <person name="Gottschalk G."/>
            <person name="Buckel W."/>
            <person name="Daniel R."/>
        </authorList>
    </citation>
    <scope>NUCLEOTIDE SEQUENCE [LARGE SCALE GENOMIC DNA]</scope>
    <source>
        <strain evidence="9">X2</strain>
    </source>
</reference>
<feature type="binding site" evidence="5">
    <location>
        <position position="43"/>
    </location>
    <ligand>
        <name>spermidine</name>
        <dbReference type="ChEBI" id="CHEBI:57834"/>
    </ligand>
</feature>
<evidence type="ECO:0000256" key="6">
    <source>
        <dbReference type="SAM" id="SignalP"/>
    </source>
</evidence>
<dbReference type="PRINTS" id="PR00909">
    <property type="entry name" value="SPERMDNBNDNG"/>
</dbReference>
<dbReference type="PANTHER" id="PTHR30222:SF17">
    <property type="entry name" value="SPERMIDINE_PUTRESCINE-BINDING PERIPLASMIC PROTEIN"/>
    <property type="match status" value="1"/>
</dbReference>